<organism evidence="1 2">
    <name type="scientific">Kitasatospora phosalacinea</name>
    <dbReference type="NCBI Taxonomy" id="2065"/>
    <lineage>
        <taxon>Bacteria</taxon>
        <taxon>Bacillati</taxon>
        <taxon>Actinomycetota</taxon>
        <taxon>Actinomycetes</taxon>
        <taxon>Kitasatosporales</taxon>
        <taxon>Streptomycetaceae</taxon>
        <taxon>Kitasatospora</taxon>
    </lineage>
</organism>
<reference evidence="1 2" key="1">
    <citation type="submission" date="2024-09" db="EMBL/GenBank/DDBJ databases">
        <title>The Natural Products Discovery Center: Release of the First 8490 Sequenced Strains for Exploring Actinobacteria Biosynthetic Diversity.</title>
        <authorList>
            <person name="Kalkreuter E."/>
            <person name="Kautsar S.A."/>
            <person name="Yang D."/>
            <person name="Bader C.D."/>
            <person name="Teijaro C.N."/>
            <person name="Fluegel L."/>
            <person name="Davis C.M."/>
            <person name="Simpson J.R."/>
            <person name="Lauterbach L."/>
            <person name="Steele A.D."/>
            <person name="Gui C."/>
            <person name="Meng S."/>
            <person name="Li G."/>
            <person name="Viehrig K."/>
            <person name="Ye F."/>
            <person name="Su P."/>
            <person name="Kiefer A.F."/>
            <person name="Nichols A."/>
            <person name="Cepeda A.J."/>
            <person name="Yan W."/>
            <person name="Fan B."/>
            <person name="Jiang Y."/>
            <person name="Adhikari A."/>
            <person name="Zheng C.-J."/>
            <person name="Schuster L."/>
            <person name="Cowan T.M."/>
            <person name="Smanski M.J."/>
            <person name="Chevrette M.G."/>
            <person name="De Carvalho L.P.S."/>
            <person name="Shen B."/>
        </authorList>
    </citation>
    <scope>NUCLEOTIDE SEQUENCE [LARGE SCALE GENOMIC DNA]</scope>
    <source>
        <strain evidence="1 2">NPDC058753</strain>
    </source>
</reference>
<gene>
    <name evidence="1" type="ORF">ACFW6T_32865</name>
</gene>
<sequence length="48" mass="5059">MQIGSAPFESATASHGPVTCRVGTEEGEALGLSYHLLQGSWPGEFPVR</sequence>
<name>A0ABW6GVQ0_9ACTN</name>
<evidence type="ECO:0000313" key="1">
    <source>
        <dbReference type="EMBL" id="MFE1356765.1"/>
    </source>
</evidence>
<accession>A0ABW6GVQ0</accession>
<dbReference type="EMBL" id="JBHYPX010000103">
    <property type="protein sequence ID" value="MFE1356765.1"/>
    <property type="molecule type" value="Genomic_DNA"/>
</dbReference>
<keyword evidence="2" id="KW-1185">Reference proteome</keyword>
<dbReference type="Proteomes" id="UP001599542">
    <property type="component" value="Unassembled WGS sequence"/>
</dbReference>
<comment type="caution">
    <text evidence="1">The sequence shown here is derived from an EMBL/GenBank/DDBJ whole genome shotgun (WGS) entry which is preliminary data.</text>
</comment>
<evidence type="ECO:0000313" key="2">
    <source>
        <dbReference type="Proteomes" id="UP001599542"/>
    </source>
</evidence>
<protein>
    <submittedName>
        <fullName evidence="1">Uncharacterized protein</fullName>
    </submittedName>
</protein>
<proteinExistence type="predicted"/>
<dbReference type="RefSeq" id="WP_380331851.1">
    <property type="nucleotide sequence ID" value="NZ_JBHYPW010000088.1"/>
</dbReference>